<feature type="domain" description="Nudix hydrolase" evidence="2">
    <location>
        <begin position="6"/>
        <end position="146"/>
    </location>
</feature>
<dbReference type="PROSITE" id="PS51462">
    <property type="entry name" value="NUDIX"/>
    <property type="match status" value="1"/>
</dbReference>
<dbReference type="Proteomes" id="UP000006906">
    <property type="component" value="Chromosome 1"/>
</dbReference>
<protein>
    <recommendedName>
        <fullName evidence="2">Nudix hydrolase domain-containing protein</fullName>
    </recommendedName>
</protein>
<dbReference type="Gramene" id="PNW89019">
    <property type="protein sequence ID" value="PNW89019"/>
    <property type="gene ID" value="CHLRE_01g055000v5"/>
</dbReference>
<keyword evidence="4" id="KW-1185">Reference proteome</keyword>
<dbReference type="RefSeq" id="XP_042928945.1">
    <property type="nucleotide sequence ID" value="XM_043059031.1"/>
</dbReference>
<evidence type="ECO:0000259" key="2">
    <source>
        <dbReference type="PROSITE" id="PS51462"/>
    </source>
</evidence>
<evidence type="ECO:0000313" key="4">
    <source>
        <dbReference type="Proteomes" id="UP000006906"/>
    </source>
</evidence>
<dbReference type="OrthoDB" id="276276at2759"/>
<dbReference type="SUPFAM" id="SSF55811">
    <property type="entry name" value="Nudix"/>
    <property type="match status" value="1"/>
</dbReference>
<evidence type="ECO:0000313" key="3">
    <source>
        <dbReference type="EMBL" id="PNW89019.1"/>
    </source>
</evidence>
<reference evidence="3 4" key="1">
    <citation type="journal article" date="2007" name="Science">
        <title>The Chlamydomonas genome reveals the evolution of key animal and plant functions.</title>
        <authorList>
            <person name="Merchant S.S."/>
            <person name="Prochnik S.E."/>
            <person name="Vallon O."/>
            <person name="Harris E.H."/>
            <person name="Karpowicz S.J."/>
            <person name="Witman G.B."/>
            <person name="Terry A."/>
            <person name="Salamov A."/>
            <person name="Fritz-Laylin L.K."/>
            <person name="Marechal-Drouard L."/>
            <person name="Marshall W.F."/>
            <person name="Qu L.H."/>
            <person name="Nelson D.R."/>
            <person name="Sanderfoot A.A."/>
            <person name="Spalding M.H."/>
            <person name="Kapitonov V.V."/>
            <person name="Ren Q."/>
            <person name="Ferris P."/>
            <person name="Lindquist E."/>
            <person name="Shapiro H."/>
            <person name="Lucas S.M."/>
            <person name="Grimwood J."/>
            <person name="Schmutz J."/>
            <person name="Cardol P."/>
            <person name="Cerutti H."/>
            <person name="Chanfreau G."/>
            <person name="Chen C.L."/>
            <person name="Cognat V."/>
            <person name="Croft M.T."/>
            <person name="Dent R."/>
            <person name="Dutcher S."/>
            <person name="Fernandez E."/>
            <person name="Fukuzawa H."/>
            <person name="Gonzalez-Ballester D."/>
            <person name="Gonzalez-Halphen D."/>
            <person name="Hallmann A."/>
            <person name="Hanikenne M."/>
            <person name="Hippler M."/>
            <person name="Inwood W."/>
            <person name="Jabbari K."/>
            <person name="Kalanon M."/>
            <person name="Kuras R."/>
            <person name="Lefebvre P.A."/>
            <person name="Lemaire S.D."/>
            <person name="Lobanov A.V."/>
            <person name="Lohr M."/>
            <person name="Manuell A."/>
            <person name="Meier I."/>
            <person name="Mets L."/>
            <person name="Mittag M."/>
            <person name="Mittelmeier T."/>
            <person name="Moroney J.V."/>
            <person name="Moseley J."/>
            <person name="Napoli C."/>
            <person name="Nedelcu A.M."/>
            <person name="Niyogi K."/>
            <person name="Novoselov S.V."/>
            <person name="Paulsen I.T."/>
            <person name="Pazour G."/>
            <person name="Purton S."/>
            <person name="Ral J.P."/>
            <person name="Riano-Pachon D.M."/>
            <person name="Riekhof W."/>
            <person name="Rymarquis L."/>
            <person name="Schroda M."/>
            <person name="Stern D."/>
            <person name="Umen J."/>
            <person name="Willows R."/>
            <person name="Wilson N."/>
            <person name="Zimmer S.L."/>
            <person name="Allmer J."/>
            <person name="Balk J."/>
            <person name="Bisova K."/>
            <person name="Chen C.J."/>
            <person name="Elias M."/>
            <person name="Gendler K."/>
            <person name="Hauser C."/>
            <person name="Lamb M.R."/>
            <person name="Ledford H."/>
            <person name="Long J.C."/>
            <person name="Minagawa J."/>
            <person name="Page M.D."/>
            <person name="Pan J."/>
            <person name="Pootakham W."/>
            <person name="Roje S."/>
            <person name="Rose A."/>
            <person name="Stahlberg E."/>
            <person name="Terauchi A.M."/>
            <person name="Yang P."/>
            <person name="Ball S."/>
            <person name="Bowler C."/>
            <person name="Dieckmann C.L."/>
            <person name="Gladyshev V.N."/>
            <person name="Green P."/>
            <person name="Jorgensen R."/>
            <person name="Mayfield S."/>
            <person name="Mueller-Roeber B."/>
            <person name="Rajamani S."/>
            <person name="Sayre R.T."/>
            <person name="Brokstein P."/>
            <person name="Dubchak I."/>
            <person name="Goodstein D."/>
            <person name="Hornick L."/>
            <person name="Huang Y.W."/>
            <person name="Jhaveri J."/>
            <person name="Luo Y."/>
            <person name="Martinez D."/>
            <person name="Ngau W.C."/>
            <person name="Otillar B."/>
            <person name="Poliakov A."/>
            <person name="Porter A."/>
            <person name="Szajkowski L."/>
            <person name="Werner G."/>
            <person name="Zhou K."/>
            <person name="Grigoriev I.V."/>
            <person name="Rokhsar D.S."/>
            <person name="Grossman A.R."/>
        </authorList>
    </citation>
    <scope>NUCLEOTIDE SEQUENCE [LARGE SCALE GENOMIC DNA]</scope>
    <source>
        <strain evidence="4">CC-503</strain>
    </source>
</reference>
<dbReference type="Pfam" id="PF00293">
    <property type="entry name" value="NUDIX"/>
    <property type="match status" value="1"/>
</dbReference>
<dbReference type="InterPro" id="IPR000086">
    <property type="entry name" value="NUDIX_hydrolase_dom"/>
</dbReference>
<feature type="region of interest" description="Disordered" evidence="1">
    <location>
        <begin position="144"/>
        <end position="179"/>
    </location>
</feature>
<organism evidence="3 4">
    <name type="scientific">Chlamydomonas reinhardtii</name>
    <name type="common">Chlamydomonas smithii</name>
    <dbReference type="NCBI Taxonomy" id="3055"/>
    <lineage>
        <taxon>Eukaryota</taxon>
        <taxon>Viridiplantae</taxon>
        <taxon>Chlorophyta</taxon>
        <taxon>core chlorophytes</taxon>
        <taxon>Chlorophyceae</taxon>
        <taxon>CS clade</taxon>
        <taxon>Chlamydomonadales</taxon>
        <taxon>Chlamydomonadaceae</taxon>
        <taxon>Chlamydomonas</taxon>
    </lineage>
</organism>
<name>A0A2K3E8B2_CHLRE</name>
<dbReference type="Gene3D" id="3.90.79.10">
    <property type="entry name" value="Nucleoside Triphosphate Pyrophosphohydrolase"/>
    <property type="match status" value="1"/>
</dbReference>
<dbReference type="AlphaFoldDB" id="A0A2K3E8B2"/>
<dbReference type="CDD" id="cd02883">
    <property type="entry name" value="NUDIX_Hydrolase"/>
    <property type="match status" value="1"/>
</dbReference>
<sequence>MSASAPTKVGAGLLICCEGSCLLLRRSESSGNGGTWGLPGGNADAADAGDLLGTALREAREELGELPQGLQVLGQVLTRRGKNRQKHFTVFLASIPGSSRAGYAPQLNEEHTDWRWLDLAHAAALGGGVHPLLHAANTAAAAAAAAGHSDNGNGATAGLHHPHGHPHGHPHHQHHGSAADAMAAELAAGAVAAAGPPPPDMALHPVVRILFGGAHTDTLAAMLPPSVGSPVKAGPAPPS</sequence>
<evidence type="ECO:0000256" key="1">
    <source>
        <dbReference type="SAM" id="MobiDB-lite"/>
    </source>
</evidence>
<gene>
    <name evidence="3" type="ORF">CHLRE_01g055000v5</name>
</gene>
<dbReference type="InParanoid" id="A0A2K3E8B2"/>
<dbReference type="EMBL" id="CM008962">
    <property type="protein sequence ID" value="PNW89019.1"/>
    <property type="molecule type" value="Genomic_DNA"/>
</dbReference>
<dbReference type="KEGG" id="cre:CHLRE_01g055000v5"/>
<dbReference type="InterPro" id="IPR015797">
    <property type="entry name" value="NUDIX_hydrolase-like_dom_sf"/>
</dbReference>
<feature type="compositionally biased region" description="Basic residues" evidence="1">
    <location>
        <begin position="160"/>
        <end position="175"/>
    </location>
</feature>
<accession>A0A2K3E8B2</accession>
<dbReference type="GeneID" id="66052188"/>
<proteinExistence type="predicted"/>